<dbReference type="GeneID" id="62697969"/>
<sequence>MTKQIEKVLKIPVVRKWYRCPNQECGQKLLIYDNTAQCSGVYIRCKKCGREVEIRIKN</sequence>
<evidence type="ECO:0000313" key="2">
    <source>
        <dbReference type="Proteomes" id="UP000289664"/>
    </source>
</evidence>
<protein>
    <submittedName>
        <fullName evidence="1">Uncharacterized protein</fullName>
    </submittedName>
</protein>
<accession>B0NG04</accession>
<dbReference type="KEGG" id="csci:HDCHBGLK_03656"/>
<reference evidence="1 2" key="1">
    <citation type="journal article" date="2019" name="Appl. Environ. Microbiol.">
        <title>Clostridium scindens ATCC 35704: integration of nutritional requirements, the complete genome sequence, and global transcriptional responses to bile acids.</title>
        <authorList>
            <person name="Devendran S."/>
            <person name="Shrestha R."/>
            <person name="Alves J.M.P."/>
            <person name="Wolf P.G."/>
            <person name="Ly L."/>
            <person name="Hernandez A.G."/>
            <person name="Mendez-Garcia C."/>
            <person name="Inboden A."/>
            <person name="Wiley J."/>
            <person name="Paul O."/>
            <person name="Allen A."/>
            <person name="Springer E."/>
            <person name="Wright C.L."/>
            <person name="Fields C.J."/>
            <person name="Daniel S.L."/>
            <person name="Ridlon J.M."/>
        </authorList>
    </citation>
    <scope>NUCLEOTIDE SEQUENCE [LARGE SCALE GENOMIC DNA]</scope>
    <source>
        <strain evidence="1 2">ATCC 35704</strain>
    </source>
</reference>
<name>B0NG04_CLOS5</name>
<proteinExistence type="predicted"/>
<gene>
    <name evidence="1" type="ORF">HDCHBGLK_03656</name>
</gene>
<dbReference type="HOGENOM" id="CLU_215288_0_0_9"/>
<keyword evidence="2" id="KW-1185">Reference proteome</keyword>
<dbReference type="EMBL" id="CP036170">
    <property type="protein sequence ID" value="QBF76239.1"/>
    <property type="molecule type" value="Genomic_DNA"/>
</dbReference>
<dbReference type="STRING" id="411468.CLOSCI_02407"/>
<dbReference type="Proteomes" id="UP000289664">
    <property type="component" value="Chromosome"/>
</dbReference>
<dbReference type="AlphaFoldDB" id="B0NG04"/>
<evidence type="ECO:0000313" key="1">
    <source>
        <dbReference type="EMBL" id="QBF76239.1"/>
    </source>
</evidence>
<organism evidence="1 2">
    <name type="scientific">Clostridium scindens (strain ATCC 35704 / DSM 5676 / VPI 13733 / 19)</name>
    <dbReference type="NCBI Taxonomy" id="411468"/>
    <lineage>
        <taxon>Bacteria</taxon>
        <taxon>Bacillati</taxon>
        <taxon>Bacillota</taxon>
        <taxon>Clostridia</taxon>
        <taxon>Lachnospirales</taxon>
        <taxon>Lachnospiraceae</taxon>
    </lineage>
</organism>
<dbReference type="RefSeq" id="WP_004605446.1">
    <property type="nucleotide sequence ID" value="NZ_CP036170.1"/>
</dbReference>
<dbReference type="eggNOG" id="ENOG5033IBH">
    <property type="taxonomic scope" value="Bacteria"/>
</dbReference>